<dbReference type="AlphaFoldDB" id="A0A0E9PR15"/>
<proteinExistence type="predicted"/>
<reference evidence="1" key="2">
    <citation type="journal article" date="2015" name="Fish Shellfish Immunol.">
        <title>Early steps in the European eel (Anguilla anguilla)-Vibrio vulnificus interaction in the gills: Role of the RtxA13 toxin.</title>
        <authorList>
            <person name="Callol A."/>
            <person name="Pajuelo D."/>
            <person name="Ebbesson L."/>
            <person name="Teles M."/>
            <person name="MacKenzie S."/>
            <person name="Amaro C."/>
        </authorList>
    </citation>
    <scope>NUCLEOTIDE SEQUENCE</scope>
</reference>
<reference evidence="1" key="1">
    <citation type="submission" date="2014-11" db="EMBL/GenBank/DDBJ databases">
        <authorList>
            <person name="Amaro Gonzalez C."/>
        </authorList>
    </citation>
    <scope>NUCLEOTIDE SEQUENCE</scope>
</reference>
<dbReference type="EMBL" id="GBXM01102299">
    <property type="protein sequence ID" value="JAH06278.1"/>
    <property type="molecule type" value="Transcribed_RNA"/>
</dbReference>
<accession>A0A0E9PR15</accession>
<evidence type="ECO:0000313" key="1">
    <source>
        <dbReference type="EMBL" id="JAH06278.1"/>
    </source>
</evidence>
<name>A0A0E9PR15_ANGAN</name>
<protein>
    <submittedName>
        <fullName evidence="1">Uncharacterized protein</fullName>
    </submittedName>
</protein>
<organism evidence="1">
    <name type="scientific">Anguilla anguilla</name>
    <name type="common">European freshwater eel</name>
    <name type="synonym">Muraena anguilla</name>
    <dbReference type="NCBI Taxonomy" id="7936"/>
    <lineage>
        <taxon>Eukaryota</taxon>
        <taxon>Metazoa</taxon>
        <taxon>Chordata</taxon>
        <taxon>Craniata</taxon>
        <taxon>Vertebrata</taxon>
        <taxon>Euteleostomi</taxon>
        <taxon>Actinopterygii</taxon>
        <taxon>Neopterygii</taxon>
        <taxon>Teleostei</taxon>
        <taxon>Anguilliformes</taxon>
        <taxon>Anguillidae</taxon>
        <taxon>Anguilla</taxon>
    </lineage>
</organism>
<sequence>MPMFTDKHYVIFSELKWIFALPLEMRIRTGRLQATK</sequence>